<dbReference type="EMBL" id="LR798389">
    <property type="protein sequence ID" value="CAB5228559.1"/>
    <property type="molecule type" value="Genomic_DNA"/>
</dbReference>
<accession>A0A6J7XBX2</accession>
<sequence length="299" mass="29598">MTVSLKHTKTSAIPDAGDATLVQPSDWNAEHDLTIATGKLVGRTTAGTGTIEEITVGTGLLLSGGTLTSTDVGGTVTSVAALTLGSTGTDLTSTVANPTTTPTITLNVPTASASNRGALSSADWTTFNGKAVYPGAGIPNSTGTAWGTSYTTTGTGTVVALATSPALTTPVLGTPTSGNLANCTADGTNAVGFLTIPQNAQTGSYTLVLGDSGKSIFHASAAAVATYTIPANGTVAYPLGTTVTFINMSTNAVTIAITTDTLYLAGTGTTGSRTLAQYGVATATKMTSTTWIISGSGLT</sequence>
<evidence type="ECO:0008006" key="2">
    <source>
        <dbReference type="Google" id="ProtNLM"/>
    </source>
</evidence>
<gene>
    <name evidence="1" type="ORF">UFOVP1545_1</name>
</gene>
<name>A0A6J7XBX2_9CAUD</name>
<evidence type="ECO:0000313" key="1">
    <source>
        <dbReference type="EMBL" id="CAB5228559.1"/>
    </source>
</evidence>
<organism evidence="1">
    <name type="scientific">uncultured Caudovirales phage</name>
    <dbReference type="NCBI Taxonomy" id="2100421"/>
    <lineage>
        <taxon>Viruses</taxon>
        <taxon>Duplodnaviria</taxon>
        <taxon>Heunggongvirae</taxon>
        <taxon>Uroviricota</taxon>
        <taxon>Caudoviricetes</taxon>
        <taxon>Peduoviridae</taxon>
        <taxon>Maltschvirus</taxon>
        <taxon>Maltschvirus maltsch</taxon>
    </lineage>
</organism>
<reference evidence="1" key="1">
    <citation type="submission" date="2020-05" db="EMBL/GenBank/DDBJ databases">
        <authorList>
            <person name="Chiriac C."/>
            <person name="Salcher M."/>
            <person name="Ghai R."/>
            <person name="Kavagutti S V."/>
        </authorList>
    </citation>
    <scope>NUCLEOTIDE SEQUENCE</scope>
</reference>
<proteinExistence type="predicted"/>
<protein>
    <recommendedName>
        <fullName evidence="2">Major tropism determinant N-terminal domain-containing protein</fullName>
    </recommendedName>
</protein>